<keyword evidence="1" id="KW-0812">Transmembrane</keyword>
<feature type="transmembrane region" description="Helical" evidence="1">
    <location>
        <begin position="12"/>
        <end position="37"/>
    </location>
</feature>
<keyword evidence="1" id="KW-0472">Membrane</keyword>
<protein>
    <submittedName>
        <fullName evidence="2">Uncharacterized protein</fullName>
    </submittedName>
</protein>
<organism evidence="2 3">
    <name type="scientific">Mumia zhuanghuii</name>
    <dbReference type="NCBI Taxonomy" id="2585211"/>
    <lineage>
        <taxon>Bacteria</taxon>
        <taxon>Bacillati</taxon>
        <taxon>Actinomycetota</taxon>
        <taxon>Actinomycetes</taxon>
        <taxon>Propionibacteriales</taxon>
        <taxon>Nocardioidaceae</taxon>
        <taxon>Mumia</taxon>
    </lineage>
</organism>
<evidence type="ECO:0000256" key="1">
    <source>
        <dbReference type="SAM" id="Phobius"/>
    </source>
</evidence>
<accession>A0A5Q6RPY4</accession>
<comment type="caution">
    <text evidence="2">The sequence shown here is derived from an EMBL/GenBank/DDBJ whole genome shotgun (WGS) entry which is preliminary data.</text>
</comment>
<keyword evidence="1" id="KW-1133">Transmembrane helix</keyword>
<dbReference type="EMBL" id="VDFQ02000006">
    <property type="protein sequence ID" value="KAA1420085.1"/>
    <property type="molecule type" value="Genomic_DNA"/>
</dbReference>
<evidence type="ECO:0000313" key="3">
    <source>
        <dbReference type="Proteomes" id="UP000307768"/>
    </source>
</evidence>
<reference evidence="2 3" key="1">
    <citation type="submission" date="2019-09" db="EMBL/GenBank/DDBJ databases">
        <title>Mumia zhuanghuii sp. nov. isolated from the intestinal contents of plateau pika (Ochotona curzoniae) in the Qinghai-Tibet plateau of China.</title>
        <authorList>
            <person name="Tian Z."/>
        </authorList>
    </citation>
    <scope>NUCLEOTIDE SEQUENCE [LARGE SCALE GENOMIC DNA]</scope>
    <source>
        <strain evidence="3">350</strain>
    </source>
</reference>
<gene>
    <name evidence="2" type="ORF">FE697_019600</name>
</gene>
<dbReference type="AlphaFoldDB" id="A0A5Q6RPY4"/>
<dbReference type="Proteomes" id="UP000307768">
    <property type="component" value="Unassembled WGS sequence"/>
</dbReference>
<feature type="transmembrane region" description="Helical" evidence="1">
    <location>
        <begin position="59"/>
        <end position="80"/>
    </location>
</feature>
<feature type="transmembrane region" description="Helical" evidence="1">
    <location>
        <begin position="87"/>
        <end position="114"/>
    </location>
</feature>
<proteinExistence type="predicted"/>
<dbReference type="RefSeq" id="WP_149771309.1">
    <property type="nucleotide sequence ID" value="NZ_VDFQ02000006.1"/>
</dbReference>
<sequence length="115" mass="11651">MPSPAVRAADLTLTAVLFAGLSALLVMFGGVAAWIGLGPTPCLGDLSGRCAESPVGPRFVAWTLVGALALVWGLALWRVVERVRRGLAAWTVPVLGAGAGAMVVLAGTLLMAVVS</sequence>
<name>A0A5Q6RPY4_9ACTN</name>
<evidence type="ECO:0000313" key="2">
    <source>
        <dbReference type="EMBL" id="KAA1420085.1"/>
    </source>
</evidence>